<sequence length="197" mass="22078">MRGIYGKLMILSLAIMALVGCAGINAKLMPSNREIVRGLGNYNDIETLYNNIIPGKTTIADLKKMGLDPKTTPNVTTFNYLDVKNMFLTNPSEKLEDSPLEIQDCVKNKELCLGHAYGPYKDTNTDGQGQIITRVAKCEKIDLITGWELGFFVFRKGDLVVYKLPGKDMPKIHTIKKEKRPPCFLQEIDPQKFIPGP</sequence>
<gene>
    <name evidence="1" type="ORF">UV48_C0001G0001</name>
</gene>
<evidence type="ECO:0000313" key="2">
    <source>
        <dbReference type="Proteomes" id="UP000034563"/>
    </source>
</evidence>
<dbReference type="Proteomes" id="UP000034563">
    <property type="component" value="Unassembled WGS sequence"/>
</dbReference>
<organism evidence="1 2">
    <name type="scientific">Candidatus Azambacteria bacterium GW2011_GWA2_42_9</name>
    <dbReference type="NCBI Taxonomy" id="1618613"/>
    <lineage>
        <taxon>Bacteria</taxon>
        <taxon>Candidatus Azamiibacteriota</taxon>
    </lineage>
</organism>
<accession>A0A0G1BSB2</accession>
<name>A0A0G1BSB2_9BACT</name>
<evidence type="ECO:0000313" key="1">
    <source>
        <dbReference type="EMBL" id="KKS76129.1"/>
    </source>
</evidence>
<dbReference type="AlphaFoldDB" id="A0A0G1BSB2"/>
<protein>
    <recommendedName>
        <fullName evidence="3">Lipoprotein</fullName>
    </recommendedName>
</protein>
<reference evidence="1 2" key="1">
    <citation type="journal article" date="2015" name="Nature">
        <title>rRNA introns, odd ribosomes, and small enigmatic genomes across a large radiation of phyla.</title>
        <authorList>
            <person name="Brown C.T."/>
            <person name="Hug L.A."/>
            <person name="Thomas B.C."/>
            <person name="Sharon I."/>
            <person name="Castelle C.J."/>
            <person name="Singh A."/>
            <person name="Wilkins M.J."/>
            <person name="Williams K.H."/>
            <person name="Banfield J.F."/>
        </authorList>
    </citation>
    <scope>NUCLEOTIDE SEQUENCE [LARGE SCALE GENOMIC DNA]</scope>
</reference>
<dbReference type="EMBL" id="LCEQ01000001">
    <property type="protein sequence ID" value="KKS76129.1"/>
    <property type="molecule type" value="Genomic_DNA"/>
</dbReference>
<evidence type="ECO:0008006" key="3">
    <source>
        <dbReference type="Google" id="ProtNLM"/>
    </source>
</evidence>
<proteinExistence type="predicted"/>
<comment type="caution">
    <text evidence="1">The sequence shown here is derived from an EMBL/GenBank/DDBJ whole genome shotgun (WGS) entry which is preliminary data.</text>
</comment>
<dbReference type="PROSITE" id="PS51257">
    <property type="entry name" value="PROKAR_LIPOPROTEIN"/>
    <property type="match status" value="1"/>
</dbReference>